<reference evidence="2 3" key="1">
    <citation type="submission" date="2015-06" db="EMBL/GenBank/DDBJ databases">
        <title>Cloning and characterization of the uncialamcin biosynthetic gene cluster.</title>
        <authorList>
            <person name="Yan X."/>
            <person name="Huang T."/>
            <person name="Ge H."/>
            <person name="Shen B."/>
        </authorList>
    </citation>
    <scope>NUCLEOTIDE SEQUENCE [LARGE SCALE GENOMIC DNA]</scope>
    <source>
        <strain evidence="2 3">DCA2648</strain>
    </source>
</reference>
<keyword evidence="1" id="KW-0732">Signal</keyword>
<proteinExistence type="predicted"/>
<dbReference type="Pfam" id="PF01547">
    <property type="entry name" value="SBP_bac_1"/>
    <property type="match status" value="1"/>
</dbReference>
<gene>
    <name evidence="2" type="ORF">AB852_00865</name>
</gene>
<dbReference type="Proteomes" id="UP000186455">
    <property type="component" value="Unassembled WGS sequence"/>
</dbReference>
<accession>A0A1Q4VC54</accession>
<evidence type="ECO:0000256" key="1">
    <source>
        <dbReference type="SAM" id="SignalP"/>
    </source>
</evidence>
<evidence type="ECO:0000313" key="3">
    <source>
        <dbReference type="Proteomes" id="UP000186455"/>
    </source>
</evidence>
<dbReference type="PROSITE" id="PS51257">
    <property type="entry name" value="PROKAR_LIPOPROTEIN"/>
    <property type="match status" value="1"/>
</dbReference>
<dbReference type="SUPFAM" id="SSF53850">
    <property type="entry name" value="Periplasmic binding protein-like II"/>
    <property type="match status" value="1"/>
</dbReference>
<evidence type="ECO:0000313" key="2">
    <source>
        <dbReference type="EMBL" id="OKH95441.1"/>
    </source>
</evidence>
<dbReference type="AlphaFoldDB" id="A0A1Q4VC54"/>
<keyword evidence="3" id="KW-1185">Reference proteome</keyword>
<dbReference type="Gene3D" id="3.40.190.10">
    <property type="entry name" value="Periplasmic binding protein-like II"/>
    <property type="match status" value="2"/>
</dbReference>
<feature type="chain" id="PRO_5039076429" description="Alpha-glucoside ABC transporter substrate-binding protein" evidence="1">
    <location>
        <begin position="24"/>
        <end position="426"/>
    </location>
</feature>
<dbReference type="InterPro" id="IPR006059">
    <property type="entry name" value="SBP"/>
</dbReference>
<name>A0A1Q4VC54_9ACTN</name>
<protein>
    <recommendedName>
        <fullName evidence="4">Alpha-glucoside ABC transporter substrate-binding protein</fullName>
    </recommendedName>
</protein>
<dbReference type="STRING" id="1048205.AB852_00865"/>
<dbReference type="RefSeq" id="WP_073782586.1">
    <property type="nucleotide sequence ID" value="NZ_CP108638.1"/>
</dbReference>
<dbReference type="EMBL" id="LFBV01000001">
    <property type="protein sequence ID" value="OKH95441.1"/>
    <property type="molecule type" value="Genomic_DNA"/>
</dbReference>
<organism evidence="2 3">
    <name type="scientific">Streptomyces uncialis</name>
    <dbReference type="NCBI Taxonomy" id="1048205"/>
    <lineage>
        <taxon>Bacteria</taxon>
        <taxon>Bacillati</taxon>
        <taxon>Actinomycetota</taxon>
        <taxon>Actinomycetes</taxon>
        <taxon>Kitasatosporales</taxon>
        <taxon>Streptomycetaceae</taxon>
        <taxon>Streptomyces</taxon>
    </lineage>
</organism>
<evidence type="ECO:0008006" key="4">
    <source>
        <dbReference type="Google" id="ProtNLM"/>
    </source>
</evidence>
<comment type="caution">
    <text evidence="2">The sequence shown here is derived from an EMBL/GenBank/DDBJ whole genome shotgun (WGS) entry which is preliminary data.</text>
</comment>
<feature type="signal peptide" evidence="1">
    <location>
        <begin position="1"/>
        <end position="23"/>
    </location>
</feature>
<sequence length="426" mass="46867">MRTVRALLRAVLAGCLFAGPVLGTAGCADREEPTLVVLGPWTDGEERSFVAMLAKITERTGVRYVYEGTRSLRETLVAQLRTDSPPDVAILNGQGELAEYARDGDAHPLPDGLASASFGPWGPRITVRNKDGEQRQHTYWVPVRVDLKSIVWRRDGGEQATGPARWCLGMASGATSGWPGTDWIEDLLLQRQGPDVYTDWATGELAWTDTKVKRAWQEWRELLVAAGPKAGPKAVFTPFESLGDGRWGLLNRGDCALEHQGSFIRRHYGDDVMPAPTPDVVPGLPDHRKVHEVSGDMAAVFTPSDAAWELLRQFIDRRTRDEWAAAALPVERPFFSDGTAGPDPLTPGTKAVLRLFREADELCFDASDAMPSTLRGAFQRAVLEFLTAPQDTELLDRLLGQLDAERRLQIQADAFALEDLCGRPGD</sequence>